<feature type="region of interest" description="Disordered" evidence="2">
    <location>
        <begin position="1886"/>
        <end position="1923"/>
    </location>
</feature>
<keyword evidence="1" id="KW-0175">Coiled coil</keyword>
<feature type="compositionally biased region" description="Low complexity" evidence="2">
    <location>
        <begin position="1517"/>
        <end position="1543"/>
    </location>
</feature>
<protein>
    <recommendedName>
        <fullName evidence="5">PH domain-containing protein</fullName>
    </recommendedName>
</protein>
<dbReference type="STRING" id="105984.A0A427XS63"/>
<feature type="compositionally biased region" description="Low complexity" evidence="2">
    <location>
        <begin position="850"/>
        <end position="863"/>
    </location>
</feature>
<dbReference type="Proteomes" id="UP000279236">
    <property type="component" value="Unassembled WGS sequence"/>
</dbReference>
<feature type="region of interest" description="Disordered" evidence="2">
    <location>
        <begin position="120"/>
        <end position="228"/>
    </location>
</feature>
<feature type="region of interest" description="Disordered" evidence="2">
    <location>
        <begin position="1223"/>
        <end position="1280"/>
    </location>
</feature>
<feature type="compositionally biased region" description="Pro residues" evidence="2">
    <location>
        <begin position="126"/>
        <end position="136"/>
    </location>
</feature>
<feature type="region of interest" description="Disordered" evidence="2">
    <location>
        <begin position="1600"/>
        <end position="1668"/>
    </location>
</feature>
<feature type="compositionally biased region" description="Polar residues" evidence="2">
    <location>
        <begin position="1247"/>
        <end position="1259"/>
    </location>
</feature>
<feature type="compositionally biased region" description="Basic and acidic residues" evidence="2">
    <location>
        <begin position="1626"/>
        <end position="1652"/>
    </location>
</feature>
<feature type="coiled-coil region" evidence="1">
    <location>
        <begin position="1857"/>
        <end position="1884"/>
    </location>
</feature>
<evidence type="ECO:0008006" key="5">
    <source>
        <dbReference type="Google" id="ProtNLM"/>
    </source>
</evidence>
<feature type="region of interest" description="Disordered" evidence="2">
    <location>
        <begin position="264"/>
        <end position="329"/>
    </location>
</feature>
<feature type="region of interest" description="Disordered" evidence="2">
    <location>
        <begin position="1512"/>
        <end position="1543"/>
    </location>
</feature>
<feature type="compositionally biased region" description="Pro residues" evidence="2">
    <location>
        <begin position="872"/>
        <end position="884"/>
    </location>
</feature>
<feature type="compositionally biased region" description="Basic and acidic residues" evidence="2">
    <location>
        <begin position="967"/>
        <end position="979"/>
    </location>
</feature>
<accession>A0A427XS63</accession>
<dbReference type="PANTHER" id="PTHR45725:SF1">
    <property type="entry name" value="DISHEVELLED ASSOCIATED ACTIVATOR OF MORPHOGENESIS, ISOFORM D"/>
    <property type="match status" value="1"/>
</dbReference>
<feature type="compositionally biased region" description="Polar residues" evidence="2">
    <location>
        <begin position="1268"/>
        <end position="1280"/>
    </location>
</feature>
<evidence type="ECO:0000256" key="2">
    <source>
        <dbReference type="SAM" id="MobiDB-lite"/>
    </source>
</evidence>
<dbReference type="GeneID" id="39592360"/>
<feature type="compositionally biased region" description="Basic residues" evidence="2">
    <location>
        <begin position="208"/>
        <end position="221"/>
    </location>
</feature>
<feature type="region of interest" description="Disordered" evidence="2">
    <location>
        <begin position="841"/>
        <end position="890"/>
    </location>
</feature>
<evidence type="ECO:0000256" key="1">
    <source>
        <dbReference type="SAM" id="Coils"/>
    </source>
</evidence>
<evidence type="ECO:0000313" key="4">
    <source>
        <dbReference type="Proteomes" id="UP000279236"/>
    </source>
</evidence>
<feature type="region of interest" description="Disordered" evidence="2">
    <location>
        <begin position="1156"/>
        <end position="1189"/>
    </location>
</feature>
<dbReference type="EMBL" id="RSCE01000006">
    <property type="protein sequence ID" value="RSH81638.1"/>
    <property type="molecule type" value="Genomic_DNA"/>
</dbReference>
<feature type="region of interest" description="Disordered" evidence="2">
    <location>
        <begin position="809"/>
        <end position="829"/>
    </location>
</feature>
<comment type="caution">
    <text evidence="3">The sequence shown here is derived from an EMBL/GenBank/DDBJ whole genome shotgun (WGS) entry which is preliminary data.</text>
</comment>
<organism evidence="3 4">
    <name type="scientific">Apiotrichum porosum</name>
    <dbReference type="NCBI Taxonomy" id="105984"/>
    <lineage>
        <taxon>Eukaryota</taxon>
        <taxon>Fungi</taxon>
        <taxon>Dikarya</taxon>
        <taxon>Basidiomycota</taxon>
        <taxon>Agaricomycotina</taxon>
        <taxon>Tremellomycetes</taxon>
        <taxon>Trichosporonales</taxon>
        <taxon>Trichosporonaceae</taxon>
        <taxon>Apiotrichum</taxon>
    </lineage>
</organism>
<feature type="compositionally biased region" description="Pro residues" evidence="2">
    <location>
        <begin position="1905"/>
        <end position="1923"/>
    </location>
</feature>
<feature type="region of interest" description="Disordered" evidence="2">
    <location>
        <begin position="926"/>
        <end position="986"/>
    </location>
</feature>
<feature type="compositionally biased region" description="Polar residues" evidence="2">
    <location>
        <begin position="315"/>
        <end position="329"/>
    </location>
</feature>
<sequence>MAVEHGFVLDPSLKHIGQLAQFGQAAAGDRTSHITTSTVISADYFTDQTGSTALTSPSLASPPLDHKQHSYHSLADIESALETQPLGLSLPPLGTFGYSMPRPSSAASYHNHNIDYVPKQELSRPLPLPTRVPTPPDQDYSAEDYRDDSPPPAPPRRGDSVLSRASAFGSTVSHGSTSSRHSLSVPPGDRPRSVSPRLRLPPSPHNSLPRHRHQPHHHPRPHSACSASRLPRAPAATIFQPQTPSPPMHGARRVPVPMTEPTRPLRPSLNHPHLTVPQPLARSGSTQRMIAKWEVAAPPPVPPPPTSTPPRPQSDMFSRSGSSPHQSPRLSRAYLEDKPLPIPMATAVPATATMPWPPPSHSRPSPGLSIPSPLAGSTLIQPSGSPPSWSPVSPSRKRNSQWESSPLGVAASPREEKERKSPFKRSPLKGIANVFGGLRGKNHKDKPTSWSPGAVGVNVDRPRQFRNLDDEDSDWFSKPRHIGGGLPGGIVLRDRMGDDEMASSITGNAVRSSPVFFLDPTPCSSSAPWGSWLASWATLQKHVLTVHYASVFNRDPQLSANLPPLPYAAIPPPAPDVPADVEISMIGCIEARALRKEEVRGRGIPPFPAGVGTEAIELVFADGKKRYLGVEGVAGRLGWVSAIWDVLLANKESRAGLDLPPPSPSLASFPLSSGSPKMQNYAEPPIQKFGDTWVTSGDLVGESSTLRGVSKRYHDGPLLGRSLPPTPNIGLGLGAIEQHRSVDLLPPDQPLLRDISIDEVAPRSMLPYEDDVPMLAYDGIEQPPPLAYEGMEEPVMDVLANLAPEVPTAPLKVHNKPDMPPPPPPKRPRSELIEERLKAWSDDGPPVQPASRAVANVSASAAVTPARRSLPTPVPQTEPPPQRPDPSGLRDSLAQMFDVSASTSRADHDAVPNRIRSKVMEERIRAWQPKPNDTPPPLSRNASVNGQSTLSFDLNDLNPSRSASQVRRAESAVGKDHQDGAATENPVEVLKDESGAAGVGAAALLGLGIVNASRDLASPVEEATPDPIAKDEGTPQRFGPRPPTGTTPKIAATSSAEPAPAYSTVPHSASSTPRLKGRVLAAAAVFEPSIVERALPAADRTTSAVSSPRRRKAVPAVGSLGLFEGKSTVSSSTVLKTPSDELKTYLNLAPAAAASSEVLRAHDTPKSDKAPSDVSRTFNNLPKADKTPTVLSRAAAFEGKGPGGPLKKSAAVSRHLSAASMRASALSSAKNSTTSKRSALQPRSLVVVNTTPPSGTASRTLIEPPSPVTRSTPLSSLGSQEVAASQELVVMNNVAPPNDEAKRVDSIQAHEGSISDASSASSQIATPSELGWRSMTGASVLLDMTRTASPHLTEYQSEYHGSALEDVPKEEDHDMTRGGEAAQYYDSELPTTTAQDPAVLTKLDRHSHEHVILSQQVEEVRSTVTKAVAGVDALSLLMEKNGADMGPALSERLDVLDSDMRGVHTAIEAIPAAIPGMAPELAERLDALGVDVRGVHEAVQALAAVQGVSADQAPADPAAEGEVAAESAGPAEAGPAEPAAAPEPELPEIHHKLDAIAVLIQEVLSRQADLAQATAAIGAAGTAAYVMSAEPEKMVDTVAEEAKAKDAAKDEPKAAAKDGGAPAPPAKDEGKGKAEPKDAPKDAPKAEPKADAAPESGGGDKGGEAAPAPAELATAAQLGEVHGAIKQLEEARSVQTQQTADIARYLADLNGWLEKFVTNSGSELEKMSNKINNLLGDPEEEGGAHTGFVADMHRMLAEQGEQANAQAVQGQRLDGLLSIMGQDRERHEAQAALLDHALPTMQKQQDDTQHMLTGMAIDLANEIKGERVRFIDSMREATTMDLGRQVDEFKKVLSSEVSRSINELGKMREEKKALEHQIADLFALKVKHGDNASSSPKLDDGEAAKPPPPSPAPSARPLPAAPH</sequence>
<feature type="compositionally biased region" description="Polar residues" evidence="2">
    <location>
        <begin position="940"/>
        <end position="965"/>
    </location>
</feature>
<name>A0A427XS63_9TREE</name>
<feature type="compositionally biased region" description="Basic and acidic residues" evidence="2">
    <location>
        <begin position="1159"/>
        <end position="1171"/>
    </location>
</feature>
<keyword evidence="4" id="KW-1185">Reference proteome</keyword>
<dbReference type="RefSeq" id="XP_028476093.1">
    <property type="nucleotide sequence ID" value="XM_028623160.1"/>
</dbReference>
<feature type="compositionally biased region" description="Pro residues" evidence="2">
    <location>
        <begin position="297"/>
        <end position="312"/>
    </location>
</feature>
<feature type="compositionally biased region" description="Basic and acidic residues" evidence="2">
    <location>
        <begin position="1600"/>
        <end position="1616"/>
    </location>
</feature>
<feature type="compositionally biased region" description="Low complexity" evidence="2">
    <location>
        <begin position="169"/>
        <end position="185"/>
    </location>
</feature>
<dbReference type="InterPro" id="IPR051425">
    <property type="entry name" value="Formin_Homology"/>
</dbReference>
<feature type="region of interest" description="Disordered" evidence="2">
    <location>
        <begin position="1020"/>
        <end position="1073"/>
    </location>
</feature>
<dbReference type="PANTHER" id="PTHR45725">
    <property type="entry name" value="FORMIN HOMOLOGY 2 FAMILY MEMBER"/>
    <property type="match status" value="1"/>
</dbReference>
<feature type="region of interest" description="Disordered" evidence="2">
    <location>
        <begin position="350"/>
        <end position="458"/>
    </location>
</feature>
<reference evidence="3 4" key="1">
    <citation type="submission" date="2018-11" db="EMBL/GenBank/DDBJ databases">
        <title>Genome sequence of Apiotrichum porosum DSM 27194.</title>
        <authorList>
            <person name="Aliyu H."/>
            <person name="Gorte O."/>
            <person name="Ochsenreither K."/>
        </authorList>
    </citation>
    <scope>NUCLEOTIDE SEQUENCE [LARGE SCALE GENOMIC DNA]</scope>
    <source>
        <strain evidence="3 4">DSM 27194</strain>
    </source>
</reference>
<evidence type="ECO:0000313" key="3">
    <source>
        <dbReference type="EMBL" id="RSH81638.1"/>
    </source>
</evidence>
<dbReference type="OrthoDB" id="2261329at2759"/>
<proteinExistence type="predicted"/>
<gene>
    <name evidence="3" type="ORF">EHS24_007817</name>
</gene>